<keyword evidence="1" id="KW-0812">Transmembrane</keyword>
<dbReference type="EMBL" id="JBJVNE010000038">
    <property type="protein sequence ID" value="MFM9653086.1"/>
    <property type="molecule type" value="Genomic_DNA"/>
</dbReference>
<keyword evidence="1" id="KW-1133">Transmembrane helix</keyword>
<gene>
    <name evidence="2" type="ORF">ACKI1S_44195</name>
</gene>
<accession>A0ABW9IXB7</accession>
<comment type="caution">
    <text evidence="2">The sequence shown here is derived from an EMBL/GenBank/DDBJ whole genome shotgun (WGS) entry which is preliminary data.</text>
</comment>
<name>A0ABW9IXB7_STRGJ</name>
<evidence type="ECO:0000313" key="3">
    <source>
        <dbReference type="Proteomes" id="UP001631993"/>
    </source>
</evidence>
<organism evidence="2 3">
    <name type="scientific">Streptomyces galilaeus</name>
    <dbReference type="NCBI Taxonomy" id="33899"/>
    <lineage>
        <taxon>Bacteria</taxon>
        <taxon>Bacillati</taxon>
        <taxon>Actinomycetota</taxon>
        <taxon>Actinomycetes</taxon>
        <taxon>Kitasatosporales</taxon>
        <taxon>Streptomycetaceae</taxon>
        <taxon>Streptomyces</taxon>
    </lineage>
</organism>
<dbReference type="RefSeq" id="WP_369276515.1">
    <property type="nucleotide sequence ID" value="NZ_JBJVMW010000058.1"/>
</dbReference>
<proteinExistence type="predicted"/>
<dbReference type="Proteomes" id="UP001631993">
    <property type="component" value="Unassembled WGS sequence"/>
</dbReference>
<sequence length="50" mass="5006">MNGQLSLRTTVLLLAGVGATYLALTSPSAGTALLVGIAVTALLHSLLDRA</sequence>
<keyword evidence="3" id="KW-1185">Reference proteome</keyword>
<evidence type="ECO:0000313" key="2">
    <source>
        <dbReference type="EMBL" id="MFM9653086.1"/>
    </source>
</evidence>
<protein>
    <submittedName>
        <fullName evidence="2">Uncharacterized protein</fullName>
    </submittedName>
</protein>
<evidence type="ECO:0000256" key="1">
    <source>
        <dbReference type="SAM" id="Phobius"/>
    </source>
</evidence>
<feature type="transmembrane region" description="Helical" evidence="1">
    <location>
        <begin position="29"/>
        <end position="47"/>
    </location>
</feature>
<reference evidence="2 3" key="1">
    <citation type="submission" date="2024-12" db="EMBL/GenBank/DDBJ databases">
        <title>Forecasting of Potato common scab and diversities of Pathogenic streptomyces spp. in china.</title>
        <authorList>
            <person name="Handique U."/>
            <person name="Wu J."/>
        </authorList>
    </citation>
    <scope>NUCLEOTIDE SEQUENCE [LARGE SCALE GENOMIC DNA]</scope>
    <source>
        <strain evidence="2 3">ZRIMU1585</strain>
    </source>
</reference>
<keyword evidence="1" id="KW-0472">Membrane</keyword>